<dbReference type="Gene3D" id="3.10.129.10">
    <property type="entry name" value="Hotdog Thioesterase"/>
    <property type="match status" value="1"/>
</dbReference>
<dbReference type="PANTHER" id="PTHR31793">
    <property type="entry name" value="4-HYDROXYBENZOYL-COA THIOESTERASE FAMILY MEMBER"/>
    <property type="match status" value="1"/>
</dbReference>
<evidence type="ECO:0000313" key="4">
    <source>
        <dbReference type="Proteomes" id="UP001221302"/>
    </source>
</evidence>
<keyword evidence="2" id="KW-0378">Hydrolase</keyword>
<dbReference type="PANTHER" id="PTHR31793:SF27">
    <property type="entry name" value="NOVEL THIOESTERASE SUPERFAMILY DOMAIN AND SAPOSIN A-TYPE DOMAIN CONTAINING PROTEIN (0610012H03RIK)"/>
    <property type="match status" value="1"/>
</dbReference>
<dbReference type="InterPro" id="IPR006684">
    <property type="entry name" value="YbgC/YbaW"/>
</dbReference>
<dbReference type="Proteomes" id="UP001221302">
    <property type="component" value="Unassembled WGS sequence"/>
</dbReference>
<keyword evidence="4" id="KW-1185">Reference proteome</keyword>
<dbReference type="InterPro" id="IPR029069">
    <property type="entry name" value="HotDog_dom_sf"/>
</dbReference>
<dbReference type="CDD" id="cd00586">
    <property type="entry name" value="4HBT"/>
    <property type="match status" value="1"/>
</dbReference>
<dbReference type="NCBIfam" id="TIGR00051">
    <property type="entry name" value="YbgC/FadM family acyl-CoA thioesterase"/>
    <property type="match status" value="1"/>
</dbReference>
<sequence>MITYTTEIRVRYADTDKMQFVYNGKYLEYFEVGRTELFRSIGFPYRMIENEGYQLPLIEAGLKYISPATYDDLLLITATVNEHYTAKPKVEYQIVNKETGNLIVEGFTTHVFIKVDTKKAVRPPKIYIDALAKYFQK</sequence>
<dbReference type="PIRSF" id="PIRSF003230">
    <property type="entry name" value="YbgC"/>
    <property type="match status" value="1"/>
</dbReference>
<dbReference type="AlphaFoldDB" id="A0AAE3NU27"/>
<dbReference type="SUPFAM" id="SSF54637">
    <property type="entry name" value="Thioesterase/thiol ester dehydrase-isomerase"/>
    <property type="match status" value="1"/>
</dbReference>
<dbReference type="Pfam" id="PF13279">
    <property type="entry name" value="4HBT_2"/>
    <property type="match status" value="1"/>
</dbReference>
<organism evidence="3 4">
    <name type="scientific">Stygiobacter electus</name>
    <dbReference type="NCBI Taxonomy" id="3032292"/>
    <lineage>
        <taxon>Bacteria</taxon>
        <taxon>Pseudomonadati</taxon>
        <taxon>Ignavibacteriota</taxon>
        <taxon>Ignavibacteria</taxon>
        <taxon>Ignavibacteriales</taxon>
        <taxon>Melioribacteraceae</taxon>
        <taxon>Stygiobacter</taxon>
    </lineage>
</organism>
<comment type="caution">
    <text evidence="3">The sequence shown here is derived from an EMBL/GenBank/DDBJ whole genome shotgun (WGS) entry which is preliminary data.</text>
</comment>
<reference evidence="3" key="1">
    <citation type="submission" date="2023-03" db="EMBL/GenBank/DDBJ databases">
        <title>Stygiobacter electus gen. nov., sp. nov., facultatively anaerobic thermotolerant bacterium of the class Ignavibacteria from a well of Yessentuki mineral water deposit.</title>
        <authorList>
            <person name="Podosokorskaya O.A."/>
            <person name="Elcheninov A.G."/>
            <person name="Petrova N.F."/>
            <person name="Zavarzina D.G."/>
            <person name="Kublanov I.V."/>
            <person name="Merkel A.Y."/>
        </authorList>
    </citation>
    <scope>NUCLEOTIDE SEQUENCE</scope>
    <source>
        <strain evidence="3">09-Me</strain>
    </source>
</reference>
<gene>
    <name evidence="3" type="ORF">P0M35_01950</name>
</gene>
<accession>A0AAE3NU27</accession>
<evidence type="ECO:0000313" key="3">
    <source>
        <dbReference type="EMBL" id="MDF1610901.1"/>
    </source>
</evidence>
<evidence type="ECO:0000256" key="2">
    <source>
        <dbReference type="ARBA" id="ARBA00022801"/>
    </source>
</evidence>
<dbReference type="InterPro" id="IPR050563">
    <property type="entry name" value="4-hydroxybenzoyl-CoA_TE"/>
</dbReference>
<dbReference type="RefSeq" id="WP_321534667.1">
    <property type="nucleotide sequence ID" value="NZ_JARGDL010000002.1"/>
</dbReference>
<name>A0AAE3NU27_9BACT</name>
<evidence type="ECO:0000256" key="1">
    <source>
        <dbReference type="ARBA" id="ARBA00005953"/>
    </source>
</evidence>
<comment type="similarity">
    <text evidence="1">Belongs to the 4-hydroxybenzoyl-CoA thioesterase family.</text>
</comment>
<proteinExistence type="inferred from homology"/>
<dbReference type="EMBL" id="JARGDL010000002">
    <property type="protein sequence ID" value="MDF1610901.1"/>
    <property type="molecule type" value="Genomic_DNA"/>
</dbReference>
<protein>
    <submittedName>
        <fullName evidence="3">Thioesterase family protein</fullName>
    </submittedName>
</protein>
<dbReference type="GO" id="GO:0047617">
    <property type="term" value="F:fatty acyl-CoA hydrolase activity"/>
    <property type="evidence" value="ECO:0007669"/>
    <property type="project" value="TreeGrafter"/>
</dbReference>